<dbReference type="InterPro" id="IPR005471">
    <property type="entry name" value="Tscrpt_reg_IclR_N"/>
</dbReference>
<dbReference type="PROSITE" id="PS51078">
    <property type="entry name" value="ICLR_ED"/>
    <property type="match status" value="1"/>
</dbReference>
<dbReference type="GO" id="GO:0005509">
    <property type="term" value="F:calcium ion binding"/>
    <property type="evidence" value="ECO:0007669"/>
    <property type="project" value="TreeGrafter"/>
</dbReference>
<dbReference type="PRINTS" id="PR01790">
    <property type="entry name" value="SMP30FAMILY"/>
</dbReference>
<evidence type="ECO:0000313" key="8">
    <source>
        <dbReference type="EMBL" id="RDJ19813.1"/>
    </source>
</evidence>
<evidence type="ECO:0000259" key="6">
    <source>
        <dbReference type="PROSITE" id="PS51077"/>
    </source>
</evidence>
<comment type="cofactor">
    <cofactor evidence="5">
        <name>Zn(2+)</name>
        <dbReference type="ChEBI" id="CHEBI:29105"/>
    </cofactor>
    <text evidence="5">Binds 1 divalent metal cation per subunit.</text>
</comment>
<protein>
    <submittedName>
        <fullName evidence="8">Winged helix-turn-helix transcriptional regulator</fullName>
    </submittedName>
</protein>
<dbReference type="Pfam" id="PF01614">
    <property type="entry name" value="IclR_C"/>
    <property type="match status" value="1"/>
</dbReference>
<dbReference type="GO" id="GO:0004341">
    <property type="term" value="F:gluconolactonase activity"/>
    <property type="evidence" value="ECO:0007669"/>
    <property type="project" value="TreeGrafter"/>
</dbReference>
<accession>A0A370KXV6</accession>
<keyword evidence="9" id="KW-1185">Reference proteome</keyword>
<evidence type="ECO:0000256" key="4">
    <source>
        <dbReference type="PIRSR" id="PIRSR605511-1"/>
    </source>
</evidence>
<dbReference type="SUPFAM" id="SSF46785">
    <property type="entry name" value="Winged helix' DNA-binding domain"/>
    <property type="match status" value="1"/>
</dbReference>
<sequence>MVEANERGDEGAREIPGAQALRRGLSLLDIVADKPGLRFTELADRSGLTRATAHRMLSTLAEAGLLRVDERDQSYHLGFRLFEMAHRVWDQFDLRSAAEPELERLRDLAGETVRLAILDEDEILYVDQREAAQTIRLGNGVGARASSYASGAGKAILAHLDPLIREQILNRLKLQRFTPNSITDRAALAQHLDLTKARGYSVSLEEQQNGVSSVAAAILDHRAHAIGAIAVIGPSYRLGLDRLHALGRDVMEAARRVSGNAGQVAMSISINPRPLGPDREDVVSVVPSTAFLGEGPTWLPNERKLAFVDILAPAIIMSDPADGSFQVHPMPELVSAVVPRRRGGFLAAMQTGLKAVDLDSGKVTAIASPEAGKPGNRFNDGKCDRRGRFWAGTLAIDTTRGHGGLYRLDPDGRCSLMDQGFHVSNGLGWSPDDRRFYFTDSGSRRIYLYDFDVERGEIANRRVFVELAEGVGIPDGLAVDTEGFVWSAHWDGWCITRYDPDGKVDRVINLPVPRPTSCAFGGPDFSTLYVTSARIRLSAHQLAEAPLSGSVFAVQTGARGLPETPFAG</sequence>
<dbReference type="Gene3D" id="1.10.10.10">
    <property type="entry name" value="Winged helix-like DNA-binding domain superfamily/Winged helix DNA-binding domain"/>
    <property type="match status" value="1"/>
</dbReference>
<organism evidence="8 9">
    <name type="scientific">Bosea caraganae</name>
    <dbReference type="NCBI Taxonomy" id="2763117"/>
    <lineage>
        <taxon>Bacteria</taxon>
        <taxon>Pseudomonadati</taxon>
        <taxon>Pseudomonadota</taxon>
        <taxon>Alphaproteobacteria</taxon>
        <taxon>Hyphomicrobiales</taxon>
        <taxon>Boseaceae</taxon>
        <taxon>Bosea</taxon>
    </lineage>
</organism>
<dbReference type="Proteomes" id="UP000255207">
    <property type="component" value="Unassembled WGS sequence"/>
</dbReference>
<dbReference type="PROSITE" id="PS51077">
    <property type="entry name" value="HTH_ICLR"/>
    <property type="match status" value="1"/>
</dbReference>
<dbReference type="InterPro" id="IPR036388">
    <property type="entry name" value="WH-like_DNA-bd_sf"/>
</dbReference>
<evidence type="ECO:0000259" key="7">
    <source>
        <dbReference type="PROSITE" id="PS51078"/>
    </source>
</evidence>
<dbReference type="GO" id="GO:0006355">
    <property type="term" value="P:regulation of DNA-templated transcription"/>
    <property type="evidence" value="ECO:0007669"/>
    <property type="project" value="InterPro"/>
</dbReference>
<evidence type="ECO:0000256" key="5">
    <source>
        <dbReference type="PIRSR" id="PIRSR605511-2"/>
    </source>
</evidence>
<dbReference type="InterPro" id="IPR014757">
    <property type="entry name" value="Tscrpt_reg_IclR_C"/>
</dbReference>
<comment type="caution">
    <text evidence="8">The sequence shown here is derived from an EMBL/GenBank/DDBJ whole genome shotgun (WGS) entry which is preliminary data.</text>
</comment>
<keyword evidence="5" id="KW-0862">Zinc</keyword>
<dbReference type="SUPFAM" id="SSF55781">
    <property type="entry name" value="GAF domain-like"/>
    <property type="match status" value="1"/>
</dbReference>
<dbReference type="Gene3D" id="2.120.10.30">
    <property type="entry name" value="TolB, C-terminal domain"/>
    <property type="match status" value="1"/>
</dbReference>
<dbReference type="InterPro" id="IPR029016">
    <property type="entry name" value="GAF-like_dom_sf"/>
</dbReference>
<feature type="binding site" evidence="5">
    <location>
        <position position="379"/>
    </location>
    <ligand>
        <name>substrate</name>
    </ligand>
</feature>
<feature type="domain" description="IclR-ED" evidence="7">
    <location>
        <begin position="80"/>
        <end position="263"/>
    </location>
</feature>
<dbReference type="InterPro" id="IPR036390">
    <property type="entry name" value="WH_DNA-bd_sf"/>
</dbReference>
<keyword evidence="2" id="KW-0805">Transcription regulation</keyword>
<dbReference type="InterPro" id="IPR005511">
    <property type="entry name" value="SMP-30"/>
</dbReference>
<feature type="binding site" evidence="5">
    <location>
        <position position="475"/>
    </location>
    <ligand>
        <name>a divalent metal cation</name>
        <dbReference type="ChEBI" id="CHEBI:60240"/>
    </ligand>
</feature>
<feature type="binding site" evidence="5">
    <location>
        <position position="425"/>
    </location>
    <ligand>
        <name>a divalent metal cation</name>
        <dbReference type="ChEBI" id="CHEBI:60240"/>
    </ligand>
</feature>
<dbReference type="InterPro" id="IPR011042">
    <property type="entry name" value="6-blade_b-propeller_TolB-like"/>
</dbReference>
<dbReference type="PANTHER" id="PTHR10907:SF47">
    <property type="entry name" value="REGUCALCIN"/>
    <property type="match status" value="1"/>
</dbReference>
<keyword evidence="3" id="KW-0804">Transcription</keyword>
<dbReference type="OrthoDB" id="2633250at2"/>
<dbReference type="PANTHER" id="PTHR10907">
    <property type="entry name" value="REGUCALCIN"/>
    <property type="match status" value="1"/>
</dbReference>
<dbReference type="EMBL" id="QQTP01000027">
    <property type="protein sequence ID" value="RDJ19813.1"/>
    <property type="molecule type" value="Genomic_DNA"/>
</dbReference>
<dbReference type="Gene3D" id="3.30.450.40">
    <property type="match status" value="1"/>
</dbReference>
<dbReference type="GO" id="GO:0019853">
    <property type="term" value="P:L-ascorbic acid biosynthetic process"/>
    <property type="evidence" value="ECO:0007669"/>
    <property type="project" value="TreeGrafter"/>
</dbReference>
<dbReference type="SUPFAM" id="SSF63829">
    <property type="entry name" value="Calcium-dependent phosphotriesterase"/>
    <property type="match status" value="1"/>
</dbReference>
<evidence type="ECO:0000313" key="9">
    <source>
        <dbReference type="Proteomes" id="UP000255207"/>
    </source>
</evidence>
<dbReference type="SMART" id="SM00346">
    <property type="entry name" value="HTH_ICLR"/>
    <property type="match status" value="1"/>
</dbReference>
<dbReference type="InterPro" id="IPR013658">
    <property type="entry name" value="SGL"/>
</dbReference>
<feature type="active site" description="Proton donor/acceptor" evidence="4">
    <location>
        <position position="475"/>
    </location>
</feature>
<proteinExistence type="inferred from homology"/>
<reference evidence="9" key="1">
    <citation type="submission" date="2018-07" db="EMBL/GenBank/DDBJ databases">
        <authorList>
            <person name="Safronova V.I."/>
            <person name="Chirak E.R."/>
            <person name="Sazanova A.L."/>
        </authorList>
    </citation>
    <scope>NUCLEOTIDE SEQUENCE [LARGE SCALE GENOMIC DNA]</scope>
    <source>
        <strain evidence="9">RCAM04685</strain>
    </source>
</reference>
<feature type="binding site" evidence="5">
    <location>
        <position position="294"/>
    </location>
    <ligand>
        <name>a divalent metal cation</name>
        <dbReference type="ChEBI" id="CHEBI:60240"/>
    </ligand>
</feature>
<evidence type="ECO:0000256" key="1">
    <source>
        <dbReference type="ARBA" id="ARBA00008853"/>
    </source>
</evidence>
<gene>
    <name evidence="8" type="ORF">DWE98_27760</name>
</gene>
<evidence type="ECO:0000256" key="2">
    <source>
        <dbReference type="ARBA" id="ARBA00023015"/>
    </source>
</evidence>
<name>A0A370KXV6_9HYPH</name>
<feature type="binding site" evidence="5">
    <location>
        <position position="377"/>
    </location>
    <ligand>
        <name>substrate</name>
    </ligand>
</feature>
<comment type="similarity">
    <text evidence="1">Belongs to the SMP-30/CGR1 family.</text>
</comment>
<evidence type="ECO:0000256" key="3">
    <source>
        <dbReference type="ARBA" id="ARBA00023163"/>
    </source>
</evidence>
<feature type="domain" description="HTH iclR-type" evidence="6">
    <location>
        <begin position="18"/>
        <end position="79"/>
    </location>
</feature>
<dbReference type="AlphaFoldDB" id="A0A370KXV6"/>
<dbReference type="Pfam" id="PF09339">
    <property type="entry name" value="HTH_IclR"/>
    <property type="match status" value="1"/>
</dbReference>
<feature type="binding site" evidence="5">
    <location>
        <position position="397"/>
    </location>
    <ligand>
        <name>substrate</name>
    </ligand>
</feature>
<dbReference type="Pfam" id="PF08450">
    <property type="entry name" value="SGL"/>
    <property type="match status" value="1"/>
</dbReference>
<dbReference type="GO" id="GO:0003677">
    <property type="term" value="F:DNA binding"/>
    <property type="evidence" value="ECO:0007669"/>
    <property type="project" value="InterPro"/>
</dbReference>
<keyword evidence="5" id="KW-0479">Metal-binding</keyword>